<dbReference type="HAMAP" id="MF_00235">
    <property type="entry name" value="Adenylate_kinase_Adk"/>
    <property type="match status" value="1"/>
</dbReference>
<dbReference type="InterPro" id="IPR000850">
    <property type="entry name" value="Adenylat/UMP-CMP_kin"/>
</dbReference>
<feature type="region of interest" description="Disordered" evidence="4">
    <location>
        <begin position="307"/>
        <end position="392"/>
    </location>
</feature>
<dbReference type="Gene3D" id="3.40.50.300">
    <property type="entry name" value="P-loop containing nucleotide triphosphate hydrolases"/>
    <property type="match status" value="2"/>
</dbReference>
<feature type="compositionally biased region" description="Basic and acidic residues" evidence="4">
    <location>
        <begin position="70"/>
        <end position="83"/>
    </location>
</feature>
<evidence type="ECO:0000256" key="4">
    <source>
        <dbReference type="SAM" id="MobiDB-lite"/>
    </source>
</evidence>
<dbReference type="InterPro" id="IPR027417">
    <property type="entry name" value="P-loop_NTPase"/>
</dbReference>
<protein>
    <submittedName>
        <fullName evidence="6">Adenylate kinase isoenzyme 5</fullName>
    </submittedName>
</protein>
<sequence length="614" mass="68158">MGAEAKRYLQEHNIPQLFEGLMTGLIYNKPDDPLDFLDRALSKIRADPTSPVQWDMFIDNPPPPRIGASHYDDKGSSRPDRKSKSPPSADSDHNKENKEKRRKTRVASVMKAADRVKIPDVPIVLFMGGPGGGKTRHAARVREALQDRGLVHICMPDMIRTAIARYKDKYPDWKEAGEMYERGELIPNNLALALVKAEMGRHPNAKAYFLEGYPREARQVADFEREIRHVNIAIILDYDEATLRGHMERRGLSVSVIDRRIREFKMKTLPSAKYFDDRMLLHLIPGEQGDDQVFSQMKELVDQAITVGMPPPMPKNRTPTPARATPLAPAAATPARVATPAPAAPVTATSKPPTPAPPPPLPPAPVTEPEPAQGSNDVTEEEEDEVTVPHGLPNDAPVVLVIGAPGSNKSIFAQKIAKKYDGFLAVSMGNLLREKIKNNPDDKKWARIAAKMDKGDPVPMKICRELMHTAIHAGGNKSWGYVLEGYPRTPQQAQDFEATVDRIDLALLIDCTEQYCVANIGERLANDNGRVDDADAAVVKTRLGLFKQNTLPMLKYFDEKSKLKVVRAKMRVDGDNGIDQIFQDITNIIDNTLFIEQDNDSGNSLNSSKNSTKE</sequence>
<evidence type="ECO:0000313" key="6">
    <source>
        <dbReference type="WBParaSite" id="PSAMB.scaffold3484size18077.g21641.t2"/>
    </source>
</evidence>
<reference evidence="6" key="1">
    <citation type="submission" date="2022-11" db="UniProtKB">
        <authorList>
            <consortium name="WormBaseParasite"/>
        </authorList>
    </citation>
    <scope>IDENTIFICATION</scope>
</reference>
<name>A0A914W8W5_9BILA</name>
<keyword evidence="1" id="KW-0808">Transferase</keyword>
<dbReference type="WBParaSite" id="PSAMB.scaffold3484size18077.g21641.t2">
    <property type="protein sequence ID" value="PSAMB.scaffold3484size18077.g21641.t2"/>
    <property type="gene ID" value="PSAMB.scaffold3484size18077.g21641"/>
</dbReference>
<dbReference type="Proteomes" id="UP000887566">
    <property type="component" value="Unplaced"/>
</dbReference>
<evidence type="ECO:0000313" key="5">
    <source>
        <dbReference type="Proteomes" id="UP000887566"/>
    </source>
</evidence>
<dbReference type="CDD" id="cd01428">
    <property type="entry name" value="ADK"/>
    <property type="match status" value="2"/>
</dbReference>
<dbReference type="PANTHER" id="PTHR23359">
    <property type="entry name" value="NUCLEOTIDE KINASE"/>
    <property type="match status" value="1"/>
</dbReference>
<keyword evidence="5" id="KW-1185">Reference proteome</keyword>
<dbReference type="SUPFAM" id="SSF47391">
    <property type="entry name" value="Dimerization-anchoring domain of cAMP-dependent PK regulatory subunit"/>
    <property type="match status" value="1"/>
</dbReference>
<dbReference type="AlphaFoldDB" id="A0A914W8W5"/>
<dbReference type="CDD" id="cd22978">
    <property type="entry name" value="DD_AK5"/>
    <property type="match status" value="1"/>
</dbReference>
<dbReference type="SUPFAM" id="SSF52540">
    <property type="entry name" value="P-loop containing nucleoside triphosphate hydrolases"/>
    <property type="match status" value="2"/>
</dbReference>
<feature type="compositionally biased region" description="Low complexity" evidence="4">
    <location>
        <begin position="315"/>
        <end position="351"/>
    </location>
</feature>
<proteinExistence type="inferred from homology"/>
<dbReference type="PRINTS" id="PR00094">
    <property type="entry name" value="ADENYLTKNASE"/>
</dbReference>
<dbReference type="GO" id="GO:0019205">
    <property type="term" value="F:nucleobase-containing compound kinase activity"/>
    <property type="evidence" value="ECO:0007669"/>
    <property type="project" value="InterPro"/>
</dbReference>
<feature type="region of interest" description="Disordered" evidence="4">
    <location>
        <begin position="52"/>
        <end position="111"/>
    </location>
</feature>
<feature type="compositionally biased region" description="Pro residues" evidence="4">
    <location>
        <begin position="352"/>
        <end position="368"/>
    </location>
</feature>
<evidence type="ECO:0000256" key="1">
    <source>
        <dbReference type="ARBA" id="ARBA00022679"/>
    </source>
</evidence>
<organism evidence="5 6">
    <name type="scientific">Plectus sambesii</name>
    <dbReference type="NCBI Taxonomy" id="2011161"/>
    <lineage>
        <taxon>Eukaryota</taxon>
        <taxon>Metazoa</taxon>
        <taxon>Ecdysozoa</taxon>
        <taxon>Nematoda</taxon>
        <taxon>Chromadorea</taxon>
        <taxon>Plectida</taxon>
        <taxon>Plectina</taxon>
        <taxon>Plectoidea</taxon>
        <taxon>Plectidae</taxon>
        <taxon>Plectus</taxon>
    </lineage>
</organism>
<dbReference type="Gene3D" id="1.20.890.10">
    <property type="entry name" value="cAMP-dependent protein kinase regulatory subunit, dimerization-anchoring domain"/>
    <property type="match status" value="1"/>
</dbReference>
<accession>A0A914W8W5</accession>
<dbReference type="GO" id="GO:0005524">
    <property type="term" value="F:ATP binding"/>
    <property type="evidence" value="ECO:0007669"/>
    <property type="project" value="InterPro"/>
</dbReference>
<keyword evidence="2" id="KW-0547">Nucleotide-binding</keyword>
<evidence type="ECO:0000256" key="2">
    <source>
        <dbReference type="ARBA" id="ARBA00022741"/>
    </source>
</evidence>
<dbReference type="GO" id="GO:0006139">
    <property type="term" value="P:nucleobase-containing compound metabolic process"/>
    <property type="evidence" value="ECO:0007669"/>
    <property type="project" value="InterPro"/>
</dbReference>
<evidence type="ECO:0000256" key="3">
    <source>
        <dbReference type="ARBA" id="ARBA00022777"/>
    </source>
</evidence>
<keyword evidence="3" id="KW-0418">Kinase</keyword>
<feature type="compositionally biased region" description="Basic and acidic residues" evidence="4">
    <location>
        <begin position="90"/>
        <end position="99"/>
    </location>
</feature>
<dbReference type="Pfam" id="PF00406">
    <property type="entry name" value="ADK"/>
    <property type="match status" value="2"/>
</dbReference>